<dbReference type="GO" id="GO:0006508">
    <property type="term" value="P:proteolysis"/>
    <property type="evidence" value="ECO:0007669"/>
    <property type="project" value="UniProtKB-KW"/>
</dbReference>
<proteinExistence type="predicted"/>
<dbReference type="InterPro" id="IPR012340">
    <property type="entry name" value="NA-bd_OB-fold"/>
</dbReference>
<reference evidence="2 3" key="1">
    <citation type="submission" date="2018-05" db="EMBL/GenBank/DDBJ databases">
        <title>Genome sequencing of Flavobacterium sp. HYN0056.</title>
        <authorList>
            <person name="Yi H."/>
            <person name="Baek C."/>
        </authorList>
    </citation>
    <scope>NUCLEOTIDE SEQUENCE [LARGE SCALE GENOMIC DNA]</scope>
    <source>
        <strain evidence="2 3">HYN0056</strain>
    </source>
</reference>
<organism evidence="2 3">
    <name type="scientific">Flavobacterium crocinum</name>
    <dbReference type="NCBI Taxonomy" id="2183896"/>
    <lineage>
        <taxon>Bacteria</taxon>
        <taxon>Pseudomonadati</taxon>
        <taxon>Bacteroidota</taxon>
        <taxon>Flavobacteriia</taxon>
        <taxon>Flavobacteriales</taxon>
        <taxon>Flavobacteriaceae</taxon>
        <taxon>Flavobacterium</taxon>
    </lineage>
</organism>
<evidence type="ECO:0000313" key="3">
    <source>
        <dbReference type="Proteomes" id="UP000245250"/>
    </source>
</evidence>
<sequence length="189" mass="21124">MMELLDSLPTLLKSFWYIAIPTSLIFLIQTVITFSGLDVADGFDTDFDAHLHDGGDFQLFSLRNLINFLLGFSWTGISFYSTLGEKPVFLIVTSFVVGVLFVLLFFFVIKQVQKLAEDNSFKITNTLNKTAEVYLTIPEKKSGKGKIMISVNGAFHELEAMTENDRIPSGSAVKVVKIENNNLLIVETI</sequence>
<keyword evidence="2" id="KW-0645">Protease</keyword>
<accession>A0A2S1YHF9</accession>
<dbReference type="GO" id="GO:0008233">
    <property type="term" value="F:peptidase activity"/>
    <property type="evidence" value="ECO:0007669"/>
    <property type="project" value="UniProtKB-KW"/>
</dbReference>
<evidence type="ECO:0000256" key="1">
    <source>
        <dbReference type="SAM" id="Phobius"/>
    </source>
</evidence>
<dbReference type="KEGG" id="fcr:HYN56_04285"/>
<evidence type="ECO:0000313" key="2">
    <source>
        <dbReference type="EMBL" id="AWK03481.1"/>
    </source>
</evidence>
<gene>
    <name evidence="2" type="ORF">HYN56_04285</name>
</gene>
<keyword evidence="1" id="KW-0472">Membrane</keyword>
<dbReference type="OrthoDB" id="189831at2"/>
<feature type="transmembrane region" description="Helical" evidence="1">
    <location>
        <begin position="65"/>
        <end position="83"/>
    </location>
</feature>
<protein>
    <submittedName>
        <fullName evidence="2">Serine protease</fullName>
    </submittedName>
</protein>
<feature type="transmembrane region" description="Helical" evidence="1">
    <location>
        <begin position="89"/>
        <end position="109"/>
    </location>
</feature>
<keyword evidence="1" id="KW-1133">Transmembrane helix</keyword>
<name>A0A2S1YHF9_9FLAO</name>
<dbReference type="Gene3D" id="2.40.50.140">
    <property type="entry name" value="Nucleic acid-binding proteins"/>
    <property type="match status" value="1"/>
</dbReference>
<dbReference type="AlphaFoldDB" id="A0A2S1YHF9"/>
<dbReference type="Proteomes" id="UP000245250">
    <property type="component" value="Chromosome"/>
</dbReference>
<keyword evidence="3" id="KW-1185">Reference proteome</keyword>
<feature type="transmembrane region" description="Helical" evidence="1">
    <location>
        <begin position="15"/>
        <end position="37"/>
    </location>
</feature>
<dbReference type="EMBL" id="CP029255">
    <property type="protein sequence ID" value="AWK03481.1"/>
    <property type="molecule type" value="Genomic_DNA"/>
</dbReference>
<keyword evidence="1" id="KW-0812">Transmembrane</keyword>
<keyword evidence="2" id="KW-0378">Hydrolase</keyword>